<protein>
    <submittedName>
        <fullName evidence="2">Uncharacterized protein</fullName>
    </submittedName>
</protein>
<dbReference type="WBParaSite" id="HCON_00092150-00001">
    <property type="protein sequence ID" value="HCON_00092150-00001"/>
    <property type="gene ID" value="HCON_00092150"/>
</dbReference>
<dbReference type="Proteomes" id="UP000025227">
    <property type="component" value="Unplaced"/>
</dbReference>
<accession>A0A7I4YH01</accession>
<evidence type="ECO:0000313" key="1">
    <source>
        <dbReference type="Proteomes" id="UP000025227"/>
    </source>
</evidence>
<dbReference type="AlphaFoldDB" id="A0A7I4YH01"/>
<sequence length="115" mass="13456">MRILRRLLLLQEERVAADDCMKCELLVYVLPQNSVDCVGRQPQCWAAVYSPALSSHDDGPLNRPHRLEILVDSNSFHEDDEEIQLPRRSLINSQRLNIKYSLTTSADWRPYRSYR</sequence>
<keyword evidence="1" id="KW-1185">Reference proteome</keyword>
<evidence type="ECO:0000313" key="2">
    <source>
        <dbReference type="WBParaSite" id="HCON_00092150-00001"/>
    </source>
</evidence>
<proteinExistence type="predicted"/>
<organism evidence="1 2">
    <name type="scientific">Haemonchus contortus</name>
    <name type="common">Barber pole worm</name>
    <dbReference type="NCBI Taxonomy" id="6289"/>
    <lineage>
        <taxon>Eukaryota</taxon>
        <taxon>Metazoa</taxon>
        <taxon>Ecdysozoa</taxon>
        <taxon>Nematoda</taxon>
        <taxon>Chromadorea</taxon>
        <taxon>Rhabditida</taxon>
        <taxon>Rhabditina</taxon>
        <taxon>Rhabditomorpha</taxon>
        <taxon>Strongyloidea</taxon>
        <taxon>Trichostrongylidae</taxon>
        <taxon>Haemonchus</taxon>
    </lineage>
</organism>
<reference evidence="2" key="1">
    <citation type="submission" date="2020-12" db="UniProtKB">
        <authorList>
            <consortium name="WormBaseParasite"/>
        </authorList>
    </citation>
    <scope>IDENTIFICATION</scope>
    <source>
        <strain evidence="2">MHco3</strain>
    </source>
</reference>
<name>A0A7I4YH01_HAECO</name>